<evidence type="ECO:0000256" key="1">
    <source>
        <dbReference type="ARBA" id="ARBA00023015"/>
    </source>
</evidence>
<protein>
    <submittedName>
        <fullName evidence="4">Putative DNA-binding transcriptional regulator YafY</fullName>
    </submittedName>
</protein>
<dbReference type="Proteomes" id="UP000237640">
    <property type="component" value="Unassembled WGS sequence"/>
</dbReference>
<dbReference type="InterPro" id="IPR026881">
    <property type="entry name" value="WYL_dom"/>
</dbReference>
<dbReference type="AlphaFoldDB" id="A0A2T0MFS7"/>
<dbReference type="GO" id="GO:0003700">
    <property type="term" value="F:DNA-binding transcription factor activity"/>
    <property type="evidence" value="ECO:0007669"/>
    <property type="project" value="InterPro"/>
</dbReference>
<dbReference type="OrthoDB" id="9815009at2"/>
<dbReference type="Pfam" id="PF13280">
    <property type="entry name" value="WYL"/>
    <property type="match status" value="1"/>
</dbReference>
<evidence type="ECO:0000256" key="2">
    <source>
        <dbReference type="ARBA" id="ARBA00023163"/>
    </source>
</evidence>
<dbReference type="SUPFAM" id="SSF46785">
    <property type="entry name" value="Winged helix' DNA-binding domain"/>
    <property type="match status" value="1"/>
</dbReference>
<dbReference type="PROSITE" id="PS52050">
    <property type="entry name" value="WYL"/>
    <property type="match status" value="1"/>
</dbReference>
<dbReference type="RefSeq" id="WP_106143402.1">
    <property type="nucleotide sequence ID" value="NZ_PVYX01000001.1"/>
</dbReference>
<evidence type="ECO:0000259" key="3">
    <source>
        <dbReference type="PROSITE" id="PS51000"/>
    </source>
</evidence>
<dbReference type="InterPro" id="IPR036390">
    <property type="entry name" value="WH_DNA-bd_sf"/>
</dbReference>
<keyword evidence="1" id="KW-0805">Transcription regulation</keyword>
<dbReference type="PROSITE" id="PS51000">
    <property type="entry name" value="HTH_DEOR_2"/>
    <property type="match status" value="1"/>
</dbReference>
<dbReference type="InterPro" id="IPR051534">
    <property type="entry name" value="CBASS_pafABC_assoc_protein"/>
</dbReference>
<organism evidence="4 5">
    <name type="scientific">Flagellimonas meridianipacifica</name>
    <dbReference type="NCBI Taxonomy" id="1080225"/>
    <lineage>
        <taxon>Bacteria</taxon>
        <taxon>Pseudomonadati</taxon>
        <taxon>Bacteroidota</taxon>
        <taxon>Flavobacteriia</taxon>
        <taxon>Flavobacteriales</taxon>
        <taxon>Flavobacteriaceae</taxon>
        <taxon>Flagellimonas</taxon>
    </lineage>
</organism>
<keyword evidence="5" id="KW-1185">Reference proteome</keyword>
<name>A0A2T0MFS7_9FLAO</name>
<dbReference type="PANTHER" id="PTHR34580">
    <property type="match status" value="1"/>
</dbReference>
<dbReference type="Gene3D" id="1.10.10.10">
    <property type="entry name" value="Winged helix-like DNA-binding domain superfamily/Winged helix DNA-binding domain"/>
    <property type="match status" value="1"/>
</dbReference>
<reference evidence="4 5" key="1">
    <citation type="submission" date="2018-03" db="EMBL/GenBank/DDBJ databases">
        <title>Genomic Encyclopedia of Archaeal and Bacterial Type Strains, Phase II (KMG-II): from individual species to whole genera.</title>
        <authorList>
            <person name="Goeker M."/>
        </authorList>
    </citation>
    <scope>NUCLEOTIDE SEQUENCE [LARGE SCALE GENOMIC DNA]</scope>
    <source>
        <strain evidence="4 5">DSM 25027</strain>
    </source>
</reference>
<dbReference type="InterPro" id="IPR013196">
    <property type="entry name" value="HTH_11"/>
</dbReference>
<accession>A0A2T0MFS7</accession>
<keyword evidence="2" id="KW-0804">Transcription</keyword>
<dbReference type="InterPro" id="IPR036388">
    <property type="entry name" value="WH-like_DNA-bd_sf"/>
</dbReference>
<evidence type="ECO:0000313" key="4">
    <source>
        <dbReference type="EMBL" id="PRX56423.1"/>
    </source>
</evidence>
<keyword evidence="4" id="KW-0238">DNA-binding</keyword>
<dbReference type="GO" id="GO:0003677">
    <property type="term" value="F:DNA binding"/>
    <property type="evidence" value="ECO:0007669"/>
    <property type="project" value="UniProtKB-KW"/>
</dbReference>
<gene>
    <name evidence="4" type="ORF">CLV81_0420</name>
</gene>
<dbReference type="PANTHER" id="PTHR34580:SF1">
    <property type="entry name" value="PROTEIN PAFC"/>
    <property type="match status" value="1"/>
</dbReference>
<feature type="domain" description="HTH deoR-type" evidence="3">
    <location>
        <begin position="6"/>
        <end position="61"/>
    </location>
</feature>
<comment type="caution">
    <text evidence="4">The sequence shown here is derived from an EMBL/GenBank/DDBJ whole genome shotgun (WGS) entry which is preliminary data.</text>
</comment>
<dbReference type="Pfam" id="PF08279">
    <property type="entry name" value="HTH_11"/>
    <property type="match status" value="1"/>
</dbReference>
<dbReference type="InterPro" id="IPR001034">
    <property type="entry name" value="DeoR_HTH"/>
</dbReference>
<proteinExistence type="predicted"/>
<sequence length="240" mass="28141">MEEKPRLSRLTAILTQLQSSRIVTAKTLAEKHNVSIRTIYRDIRTLEKSGVPIVTEEGKGYSMMEGYQLPPVMFTEDEANALITAEQLVLKNKDASFVQYYTEAILKIKALLKGSQKDKASLLKDRIYFTDNFSRQTTSSYLMRIQSALTNFQVLNIEYLSLENKSTNRDIEPFALYSTQEKWLLIAYCRLRKAFRVFRIDHIQKVTNTYEEFESHNMTLEEYYKSYDRYNENDSHYGNQ</sequence>
<dbReference type="EMBL" id="PVYX01000001">
    <property type="protein sequence ID" value="PRX56423.1"/>
    <property type="molecule type" value="Genomic_DNA"/>
</dbReference>
<evidence type="ECO:0000313" key="5">
    <source>
        <dbReference type="Proteomes" id="UP000237640"/>
    </source>
</evidence>